<reference evidence="2 3" key="1">
    <citation type="submission" date="2019-02" db="EMBL/GenBank/DDBJ databases">
        <title>Deep-cultivation of Planctomycetes and their phenomic and genomic characterization uncovers novel biology.</title>
        <authorList>
            <person name="Wiegand S."/>
            <person name="Jogler M."/>
            <person name="Boedeker C."/>
            <person name="Pinto D."/>
            <person name="Vollmers J."/>
            <person name="Rivas-Marin E."/>
            <person name="Kohn T."/>
            <person name="Peeters S.H."/>
            <person name="Heuer A."/>
            <person name="Rast P."/>
            <person name="Oberbeckmann S."/>
            <person name="Bunk B."/>
            <person name="Jeske O."/>
            <person name="Meyerdierks A."/>
            <person name="Storesund J.E."/>
            <person name="Kallscheuer N."/>
            <person name="Luecker S."/>
            <person name="Lage O.M."/>
            <person name="Pohl T."/>
            <person name="Merkel B.J."/>
            <person name="Hornburger P."/>
            <person name="Mueller R.-W."/>
            <person name="Bruemmer F."/>
            <person name="Labrenz M."/>
            <person name="Spormann A.M."/>
            <person name="Op den Camp H."/>
            <person name="Overmann J."/>
            <person name="Amann R."/>
            <person name="Jetten M.S.M."/>
            <person name="Mascher T."/>
            <person name="Medema M.H."/>
            <person name="Devos D.P."/>
            <person name="Kaster A.-K."/>
            <person name="Ovreas L."/>
            <person name="Rohde M."/>
            <person name="Galperin M.Y."/>
            <person name="Jogler C."/>
        </authorList>
    </citation>
    <scope>NUCLEOTIDE SEQUENCE [LARGE SCALE GENOMIC DNA]</scope>
    <source>
        <strain evidence="2 3">I41</strain>
    </source>
</reference>
<organism evidence="2 3">
    <name type="scientific">Lacipirellula limnantheis</name>
    <dbReference type="NCBI Taxonomy" id="2528024"/>
    <lineage>
        <taxon>Bacteria</taxon>
        <taxon>Pseudomonadati</taxon>
        <taxon>Planctomycetota</taxon>
        <taxon>Planctomycetia</taxon>
        <taxon>Pirellulales</taxon>
        <taxon>Lacipirellulaceae</taxon>
        <taxon>Lacipirellula</taxon>
    </lineage>
</organism>
<sequence length="409" mass="44794">MSQPPLRFVHAGDLHLERPLTGVSEIPDHLREAFLEAPYLAAEQIFETALTEGADALLLSGDVVHLDRAGPRAIVFLLEQFRRLADHNIAVYWAGGQVDPVDAWPVTATLPPNVHRFPSGRVGNFEHQRNDKTIARVQGISRSPGQAVDDSGFHRDAKGLFTIGVAHGTAAAPGSEGDRVHYMALGGQHRRQTVDQSPGIAHYAGTPQGRLPEETGAFGCTVVSVDESGHVKTNFVAVDVVRFITETIELTAGADVKTLMPQFDVRVNNLKSKHPDRDLLVTWQITGDGELLNELRPGGLSDEIVSQLRHQYGQKSPAVWSVAIECDEPLCVPEEWYDEETIRGDVLRQLRELEESDDIPLDLEEFFPASLKGSPMAELAKVSKADRAGLLVAASKLSMDLMSLDEETE</sequence>
<evidence type="ECO:0000313" key="2">
    <source>
        <dbReference type="EMBL" id="QDT72609.1"/>
    </source>
</evidence>
<name>A0A517TW60_9BACT</name>
<accession>A0A517TW60</accession>
<gene>
    <name evidence="2" type="primary">yhaO</name>
    <name evidence="2" type="ORF">I41_17900</name>
</gene>
<evidence type="ECO:0000256" key="1">
    <source>
        <dbReference type="ARBA" id="ARBA00022801"/>
    </source>
</evidence>
<dbReference type="Proteomes" id="UP000317909">
    <property type="component" value="Chromosome"/>
</dbReference>
<dbReference type="AlphaFoldDB" id="A0A517TW60"/>
<protein>
    <submittedName>
        <fullName evidence="2">Putative metallophosphoesterase YhaO</fullName>
    </submittedName>
</protein>
<dbReference type="SUPFAM" id="SSF56300">
    <property type="entry name" value="Metallo-dependent phosphatases"/>
    <property type="match status" value="1"/>
</dbReference>
<dbReference type="PANTHER" id="PTHR30337:SF7">
    <property type="entry name" value="PHOSPHOESTERASE"/>
    <property type="match status" value="1"/>
</dbReference>
<dbReference type="InterPro" id="IPR029052">
    <property type="entry name" value="Metallo-depent_PP-like"/>
</dbReference>
<dbReference type="KEGG" id="llh:I41_17900"/>
<keyword evidence="1" id="KW-0378">Hydrolase</keyword>
<keyword evidence="3" id="KW-1185">Reference proteome</keyword>
<dbReference type="RefSeq" id="WP_168206770.1">
    <property type="nucleotide sequence ID" value="NZ_CP036339.1"/>
</dbReference>
<dbReference type="CDD" id="cd00840">
    <property type="entry name" value="MPP_Mre11_N"/>
    <property type="match status" value="1"/>
</dbReference>
<dbReference type="EMBL" id="CP036339">
    <property type="protein sequence ID" value="QDT72609.1"/>
    <property type="molecule type" value="Genomic_DNA"/>
</dbReference>
<evidence type="ECO:0000313" key="3">
    <source>
        <dbReference type="Proteomes" id="UP000317909"/>
    </source>
</evidence>
<dbReference type="Gene3D" id="3.60.21.10">
    <property type="match status" value="1"/>
</dbReference>
<proteinExistence type="predicted"/>
<dbReference type="GO" id="GO:0016787">
    <property type="term" value="F:hydrolase activity"/>
    <property type="evidence" value="ECO:0007669"/>
    <property type="project" value="UniProtKB-KW"/>
</dbReference>
<dbReference type="PANTHER" id="PTHR30337">
    <property type="entry name" value="COMPONENT OF ATP-DEPENDENT DSDNA EXONUCLEASE"/>
    <property type="match status" value="1"/>
</dbReference>
<dbReference type="InterPro" id="IPR050535">
    <property type="entry name" value="DNA_Repair-Maintenance_Comp"/>
</dbReference>
<dbReference type="InterPro" id="IPR041796">
    <property type="entry name" value="Mre11_N"/>
</dbReference>